<dbReference type="EMBL" id="GBXM01101021">
    <property type="protein sequence ID" value="JAH07556.1"/>
    <property type="molecule type" value="Transcribed_RNA"/>
</dbReference>
<organism evidence="1">
    <name type="scientific">Anguilla anguilla</name>
    <name type="common">European freshwater eel</name>
    <name type="synonym">Muraena anguilla</name>
    <dbReference type="NCBI Taxonomy" id="7936"/>
    <lineage>
        <taxon>Eukaryota</taxon>
        <taxon>Metazoa</taxon>
        <taxon>Chordata</taxon>
        <taxon>Craniata</taxon>
        <taxon>Vertebrata</taxon>
        <taxon>Euteleostomi</taxon>
        <taxon>Actinopterygii</taxon>
        <taxon>Neopterygii</taxon>
        <taxon>Teleostei</taxon>
        <taxon>Anguilliformes</taxon>
        <taxon>Anguillidae</taxon>
        <taxon>Anguilla</taxon>
    </lineage>
</organism>
<dbReference type="AlphaFoldDB" id="A0A0E9PSE8"/>
<proteinExistence type="predicted"/>
<accession>A0A0E9PSE8</accession>
<name>A0A0E9PSE8_ANGAN</name>
<reference evidence="1" key="1">
    <citation type="submission" date="2014-11" db="EMBL/GenBank/DDBJ databases">
        <authorList>
            <person name="Amaro Gonzalez C."/>
        </authorList>
    </citation>
    <scope>NUCLEOTIDE SEQUENCE</scope>
</reference>
<sequence>MHCLYHSRNPCSNLADCSETASYQTGSLYPNEWTHSAPITGITVLTRQVTHHMSHATLLPQQGITYKQ</sequence>
<protein>
    <submittedName>
        <fullName evidence="1">Uncharacterized protein</fullName>
    </submittedName>
</protein>
<evidence type="ECO:0000313" key="1">
    <source>
        <dbReference type="EMBL" id="JAH07556.1"/>
    </source>
</evidence>
<reference evidence="1" key="2">
    <citation type="journal article" date="2015" name="Fish Shellfish Immunol.">
        <title>Early steps in the European eel (Anguilla anguilla)-Vibrio vulnificus interaction in the gills: Role of the RtxA13 toxin.</title>
        <authorList>
            <person name="Callol A."/>
            <person name="Pajuelo D."/>
            <person name="Ebbesson L."/>
            <person name="Teles M."/>
            <person name="MacKenzie S."/>
            <person name="Amaro C."/>
        </authorList>
    </citation>
    <scope>NUCLEOTIDE SEQUENCE</scope>
</reference>